<dbReference type="STRING" id="869212.Turpa_3823"/>
<accession>I4BB00</accession>
<dbReference type="Proteomes" id="UP000006048">
    <property type="component" value="Chromosome"/>
</dbReference>
<gene>
    <name evidence="1" type="ordered locus">Turpa_3823</name>
</gene>
<dbReference type="OrthoDB" id="8549087at2"/>
<dbReference type="Pfam" id="PF09957">
    <property type="entry name" value="VapB_antitoxin"/>
    <property type="match status" value="1"/>
</dbReference>
<dbReference type="AlphaFoldDB" id="I4BB00"/>
<evidence type="ECO:0000313" key="1">
    <source>
        <dbReference type="EMBL" id="AFM14457.1"/>
    </source>
</evidence>
<keyword evidence="2" id="KW-1185">Reference proteome</keyword>
<dbReference type="InterPro" id="IPR019239">
    <property type="entry name" value="VapB_antitoxin"/>
</dbReference>
<dbReference type="EMBL" id="CP002959">
    <property type="protein sequence ID" value="AFM14457.1"/>
    <property type="molecule type" value="Genomic_DNA"/>
</dbReference>
<reference evidence="1 2" key="1">
    <citation type="submission" date="2012-06" db="EMBL/GenBank/DDBJ databases">
        <title>The complete chromosome of genome of Turneriella parva DSM 21527.</title>
        <authorList>
            <consortium name="US DOE Joint Genome Institute (JGI-PGF)"/>
            <person name="Lucas S."/>
            <person name="Han J."/>
            <person name="Lapidus A."/>
            <person name="Bruce D."/>
            <person name="Goodwin L."/>
            <person name="Pitluck S."/>
            <person name="Peters L."/>
            <person name="Kyrpides N."/>
            <person name="Mavromatis K."/>
            <person name="Ivanova N."/>
            <person name="Mikhailova N."/>
            <person name="Chertkov O."/>
            <person name="Detter J.C."/>
            <person name="Tapia R."/>
            <person name="Han C."/>
            <person name="Land M."/>
            <person name="Hauser L."/>
            <person name="Markowitz V."/>
            <person name="Cheng J.-F."/>
            <person name="Hugenholtz P."/>
            <person name="Woyke T."/>
            <person name="Wu D."/>
            <person name="Gronow S."/>
            <person name="Wellnitz S."/>
            <person name="Brambilla E."/>
            <person name="Klenk H.-P."/>
            <person name="Eisen J.A."/>
        </authorList>
    </citation>
    <scope>NUCLEOTIDE SEQUENCE [LARGE SCALE GENOMIC DNA]</scope>
    <source>
        <strain evidence="2">ATCC BAA-1111 / DSM 21527 / NCTC 11395 / H</strain>
    </source>
</reference>
<dbReference type="HOGENOM" id="CLU_179376_3_2_12"/>
<evidence type="ECO:0000313" key="2">
    <source>
        <dbReference type="Proteomes" id="UP000006048"/>
    </source>
</evidence>
<proteinExistence type="predicted"/>
<protein>
    <submittedName>
        <fullName evidence="1">Uncharacterized protein</fullName>
    </submittedName>
</protein>
<organism evidence="1 2">
    <name type="scientific">Turneriella parva (strain ATCC BAA-1111 / DSM 21527 / NCTC 11395 / H)</name>
    <name type="common">Leptospira parva</name>
    <dbReference type="NCBI Taxonomy" id="869212"/>
    <lineage>
        <taxon>Bacteria</taxon>
        <taxon>Pseudomonadati</taxon>
        <taxon>Spirochaetota</taxon>
        <taxon>Spirochaetia</taxon>
        <taxon>Leptospirales</taxon>
        <taxon>Leptospiraceae</taxon>
        <taxon>Turneriella</taxon>
    </lineage>
</organism>
<dbReference type="KEGG" id="tpx:Turpa_3823"/>
<sequence length="75" mass="8868">MKTTLDIPEEKFTTVQNLYGLRTKREAVILALDELARRYKIERLVDQLGTFSDFMTQDDLREMRDLDTTRDISLN</sequence>
<name>I4BB00_TURPD</name>
<dbReference type="RefSeq" id="WP_014804934.1">
    <property type="nucleotide sequence ID" value="NC_018020.1"/>
</dbReference>